<proteinExistence type="predicted"/>
<dbReference type="PANTHER" id="PTHR13504:SF33">
    <property type="entry name" value="FIC FAMILY PROTEIN"/>
    <property type="match status" value="1"/>
</dbReference>
<dbReference type="OrthoDB" id="9813719at2"/>
<feature type="site" description="Important for autoinhibition of adenylyltransferase activity" evidence="3">
    <location>
        <position position="78"/>
    </location>
</feature>
<evidence type="ECO:0000256" key="4">
    <source>
        <dbReference type="SAM" id="MobiDB-lite"/>
    </source>
</evidence>
<feature type="binding site" evidence="2">
    <location>
        <begin position="228"/>
        <end position="235"/>
    </location>
    <ligand>
        <name>ATP</name>
        <dbReference type="ChEBI" id="CHEBI:30616"/>
    </ligand>
</feature>
<dbReference type="Pfam" id="PF02661">
    <property type="entry name" value="Fic"/>
    <property type="match status" value="1"/>
</dbReference>
<feature type="region of interest" description="Disordered" evidence="4">
    <location>
        <begin position="380"/>
        <end position="404"/>
    </location>
</feature>
<dbReference type="InterPro" id="IPR036597">
    <property type="entry name" value="Fido-like_dom_sf"/>
</dbReference>
<feature type="binding site" evidence="2">
    <location>
        <begin position="267"/>
        <end position="268"/>
    </location>
    <ligand>
        <name>ATP</name>
        <dbReference type="ChEBI" id="CHEBI:30616"/>
    </ligand>
</feature>
<dbReference type="InterPro" id="IPR003812">
    <property type="entry name" value="Fido"/>
</dbReference>
<dbReference type="GO" id="GO:0005524">
    <property type="term" value="F:ATP binding"/>
    <property type="evidence" value="ECO:0007669"/>
    <property type="project" value="UniProtKB-KW"/>
</dbReference>
<dbReference type="InterPro" id="IPR025230">
    <property type="entry name" value="DUF4172"/>
</dbReference>
<keyword evidence="7" id="KW-1185">Reference proteome</keyword>
<dbReference type="Proteomes" id="UP000239724">
    <property type="component" value="Unassembled WGS sequence"/>
</dbReference>
<dbReference type="PANTHER" id="PTHR13504">
    <property type="entry name" value="FIDO DOMAIN-CONTAINING PROTEIN DDB_G0283145"/>
    <property type="match status" value="1"/>
</dbReference>
<dbReference type="RefSeq" id="WP_104519069.1">
    <property type="nucleotide sequence ID" value="NZ_NHRY01000124.1"/>
</dbReference>
<evidence type="ECO:0000313" key="6">
    <source>
        <dbReference type="EMBL" id="PPQ34244.1"/>
    </source>
</evidence>
<dbReference type="Gene3D" id="1.10.10.10">
    <property type="entry name" value="Winged helix-like DNA-binding domain superfamily/Winged helix DNA-binding domain"/>
    <property type="match status" value="1"/>
</dbReference>
<dbReference type="AlphaFoldDB" id="A0A2S6NI17"/>
<evidence type="ECO:0000256" key="2">
    <source>
        <dbReference type="PIRSR" id="PIRSR640198-2"/>
    </source>
</evidence>
<gene>
    <name evidence="6" type="ORF">CCS01_11875</name>
</gene>
<dbReference type="InterPro" id="IPR036388">
    <property type="entry name" value="WH-like_DNA-bd_sf"/>
</dbReference>
<feature type="active site" evidence="1">
    <location>
        <position position="224"/>
    </location>
</feature>
<dbReference type="PROSITE" id="PS51459">
    <property type="entry name" value="FIDO"/>
    <property type="match status" value="1"/>
</dbReference>
<dbReference type="EMBL" id="NHRY01000124">
    <property type="protein sequence ID" value="PPQ34244.1"/>
    <property type="molecule type" value="Genomic_DNA"/>
</dbReference>
<reference evidence="6 7" key="1">
    <citation type="journal article" date="2018" name="Arch. Microbiol.">
        <title>New insights into the metabolic potential of the phototrophic purple bacterium Rhodopila globiformis DSM 161(T) from its draft genome sequence and evidence for a vanadium-dependent nitrogenase.</title>
        <authorList>
            <person name="Imhoff J.F."/>
            <person name="Rahn T."/>
            <person name="Kunzel S."/>
            <person name="Neulinger S.C."/>
        </authorList>
    </citation>
    <scope>NUCLEOTIDE SEQUENCE [LARGE SCALE GENOMIC DNA]</scope>
    <source>
        <strain evidence="6 7">DSM 161</strain>
    </source>
</reference>
<dbReference type="SUPFAM" id="SSF140931">
    <property type="entry name" value="Fic-like"/>
    <property type="match status" value="1"/>
</dbReference>
<feature type="domain" description="Fido" evidence="5">
    <location>
        <begin position="127"/>
        <end position="290"/>
    </location>
</feature>
<sequence length="404" mass="44545">MTAAGWRRLEAHLADFIWQHPDWPRFRWSADRLLPAVADARFLHGRLIGTMAAAGLATRQQAELTAATDDAVATSAIEGEALPPASVRSSIARRLGLPDDGLTPRDSRVEGVAGMVLDATRNCRQPLTVERLFSWHRALFAVMRPSLEAPIDVGRWRTDARGRMQVVSATYRGGKTPRVHFEAPPADRVAAGMKRFIAWFNGDAEDLDALLRAAIAHLWFVTIHPFDDGNGRIGRAIMDMAIARAEPPGGQRFYSLSSAILRQRRGYYAALEQAQRGDLDITPWLLWFLQCHQTAVRDAERTARRVIEVARFWPSVEPVNARQRKALAKLLDEWEGLMTTRKWAAINAVSADTAQRDIADLVSRGVLVPNRKGGRSTGYVLAGPLGPASPVSQEASPSEAKRGG</sequence>
<protein>
    <recommendedName>
        <fullName evidence="5">Fido domain-containing protein</fullName>
    </recommendedName>
</protein>
<keyword evidence="2" id="KW-0547">Nucleotide-binding</keyword>
<evidence type="ECO:0000259" key="5">
    <source>
        <dbReference type="PROSITE" id="PS51459"/>
    </source>
</evidence>
<name>A0A2S6NI17_RHOGL</name>
<dbReference type="Pfam" id="PF13776">
    <property type="entry name" value="DUF4172"/>
    <property type="match status" value="1"/>
</dbReference>
<dbReference type="Gene3D" id="1.10.3290.10">
    <property type="entry name" value="Fido-like domain"/>
    <property type="match status" value="1"/>
</dbReference>
<accession>A0A2S6NI17</accession>
<evidence type="ECO:0000256" key="1">
    <source>
        <dbReference type="PIRSR" id="PIRSR640198-1"/>
    </source>
</evidence>
<comment type="caution">
    <text evidence="6">The sequence shown here is derived from an EMBL/GenBank/DDBJ whole genome shotgun (WGS) entry which is preliminary data.</text>
</comment>
<evidence type="ECO:0000313" key="7">
    <source>
        <dbReference type="Proteomes" id="UP000239724"/>
    </source>
</evidence>
<keyword evidence="2" id="KW-0067">ATP-binding</keyword>
<dbReference type="InterPro" id="IPR040198">
    <property type="entry name" value="Fido_containing"/>
</dbReference>
<evidence type="ECO:0000256" key="3">
    <source>
        <dbReference type="PIRSR" id="PIRSR640198-3"/>
    </source>
</evidence>
<organism evidence="6 7">
    <name type="scientific">Rhodopila globiformis</name>
    <name type="common">Rhodopseudomonas globiformis</name>
    <dbReference type="NCBI Taxonomy" id="1071"/>
    <lineage>
        <taxon>Bacteria</taxon>
        <taxon>Pseudomonadati</taxon>
        <taxon>Pseudomonadota</taxon>
        <taxon>Alphaproteobacteria</taxon>
        <taxon>Acetobacterales</taxon>
        <taxon>Acetobacteraceae</taxon>
        <taxon>Rhodopila</taxon>
    </lineage>
</organism>